<feature type="compositionally biased region" description="Basic and acidic residues" evidence="1">
    <location>
        <begin position="340"/>
        <end position="356"/>
    </location>
</feature>
<dbReference type="EMBL" id="LSRX01000265">
    <property type="protein sequence ID" value="OLQ02390.1"/>
    <property type="molecule type" value="Genomic_DNA"/>
</dbReference>
<evidence type="ECO:0000256" key="2">
    <source>
        <dbReference type="SAM" id="Phobius"/>
    </source>
</evidence>
<protein>
    <submittedName>
        <fullName evidence="3">Uncharacterized protein</fullName>
    </submittedName>
</protein>
<keyword evidence="2" id="KW-0812">Transmembrane</keyword>
<feature type="region of interest" description="Disordered" evidence="1">
    <location>
        <begin position="693"/>
        <end position="734"/>
    </location>
</feature>
<feature type="compositionally biased region" description="Basic residues" evidence="1">
    <location>
        <begin position="357"/>
        <end position="370"/>
    </location>
</feature>
<keyword evidence="4" id="KW-1185">Reference proteome</keyword>
<gene>
    <name evidence="3" type="ORF">AK812_SmicGene14778</name>
</gene>
<sequence length="1379" mass="154504">MITIINVITMTITTIIIIVIIIIIITIIIIIIIITIIFTTIISTITFTTISTITIITSPPPSSPKLSSPTIIVIINININIIIIVIFFFFIAATALSSATGPLTVSVVNPNQAAQINGADLTVRECSAQAATVIIVAIIIVVITIVIVIAVITIGHVAALALVAFDVLELRLEVRDKNLTEGVVVAGFAPGLIMGPEKRQSHLACSVAEYQCPSWSAVQSVIIIFITAIITTIITTIITIIIIIIIITIIIIIIIIVNHHRLHRYYQLQELEYAVKQLARTDHDYEHDNDHHHNYDDHNYDDHNYDDHNYDDHGCSHNYDHHSRPYNHHDGCSHNYDHDSRPHNHHDGCSHNYDHHSRPHNHDHHSRSHNHHDGCSHNYDHHSRPHNHDHRSRPHNHNDGCSHNYDHDSRPHNNHGRANYFDDYEKGRKKVGAQLSAALDKSSSTLATSTLPDVPTTTTVTGPDTTTKKPYYKYYGKYYGRYHHHRRHHCARWCKWQPPSTRKWNPLCRDCDKGNDEGQTIWLNVLKSYGSSRGIIARKSPAPDTIHMAPEACPGGGRRSSIRGPSGRLEQRTSMDGSEDFSSIEEQYKDPLSKPMRNRCGRRMGKGVRVCMTYVGPHVRSNMNDSILLATEDAFLLDGLRSVRPVYASHLVCKARGARLSDATVPNEAVHQRGKPSLISLVYLQRMLYDARTGRSHSPRAHGRKKSGLAQGTPPLFTASLRPPEDRDHYRASSHAAPRYHAAWQAKRQEAAAAANSAQRIKAAAELLPEEQPKLDAVDVEEQEELAHKFAAAIPAMPSSLARELAHMALAANASSCIQLDACQTFEVADSYQCYFVPVQTPPVPTFGQTGAHAPGYRYSYVWCHGTDISTAALILKELQVRPTMPGSGVNKGSDRSVNFSNSALPNHYTAVTRQRHGAQPETTFSVNLKEQAQQLRVFRGRRRTRASREVVLWCEDIPNIIRHALALQHFQVSTRNFRQCFGSPMGSPLSPALCGMVIAAQEEIWRRTFNISCSNMSRSLLGLRYVDNRLWLSERRFEQLPGIRLLLNNYFYGGSIILEEEPAFESVGFALDFEQRRILYSRACATHDIPSTKSAAPQPVLLSGVLARAHTIKKCSHPRAQALMDLRYLWGLAEQRGLLFHSLRTPWISSRFQKAPTRAGKLSPVLCSRSLLETIRPVKQMSSSTYSSEFKSLNNVCNVVLHPQPFHFVLMLLKMSNTPPRYLHYDELPDDASSWSSAFDPPADRSTTKQDKPDKSTKRSMSSKKKAKRKKAKKSKKKGKSKTSTPSGATESEAASETQSSITVGDQWGQQMNFQLQCNSNDTIDDVKRQLQAVIWKARGWSPKVSAFQFQQSGKHIPYMRPVTDLNPSLTVVCARTA</sequence>
<feature type="region of interest" description="Disordered" evidence="1">
    <location>
        <begin position="340"/>
        <end position="420"/>
    </location>
</feature>
<accession>A0A1Q9E4N6</accession>
<dbReference type="Proteomes" id="UP000186817">
    <property type="component" value="Unassembled WGS sequence"/>
</dbReference>
<keyword evidence="2" id="KW-1133">Transmembrane helix</keyword>
<feature type="compositionally biased region" description="Basic residues" evidence="1">
    <location>
        <begin position="1262"/>
        <end position="1282"/>
    </location>
</feature>
<feature type="transmembrane region" description="Helical" evidence="2">
    <location>
        <begin position="223"/>
        <end position="256"/>
    </location>
</feature>
<evidence type="ECO:0000313" key="4">
    <source>
        <dbReference type="Proteomes" id="UP000186817"/>
    </source>
</evidence>
<feature type="region of interest" description="Disordered" evidence="1">
    <location>
        <begin position="544"/>
        <end position="582"/>
    </location>
</feature>
<feature type="transmembrane region" description="Helical" evidence="2">
    <location>
        <begin position="40"/>
        <end position="59"/>
    </location>
</feature>
<comment type="caution">
    <text evidence="3">The sequence shown here is derived from an EMBL/GenBank/DDBJ whole genome shotgun (WGS) entry which is preliminary data.</text>
</comment>
<feature type="compositionally biased region" description="Basic and acidic residues" evidence="1">
    <location>
        <begin position="396"/>
        <end position="411"/>
    </location>
</feature>
<feature type="transmembrane region" description="Helical" evidence="2">
    <location>
        <begin position="133"/>
        <end position="165"/>
    </location>
</feature>
<evidence type="ECO:0000256" key="1">
    <source>
        <dbReference type="SAM" id="MobiDB-lite"/>
    </source>
</evidence>
<keyword evidence="2" id="KW-0472">Membrane</keyword>
<evidence type="ECO:0000313" key="3">
    <source>
        <dbReference type="EMBL" id="OLQ02390.1"/>
    </source>
</evidence>
<organism evidence="3 4">
    <name type="scientific">Symbiodinium microadriaticum</name>
    <name type="common">Dinoflagellate</name>
    <name type="synonym">Zooxanthella microadriatica</name>
    <dbReference type="NCBI Taxonomy" id="2951"/>
    <lineage>
        <taxon>Eukaryota</taxon>
        <taxon>Sar</taxon>
        <taxon>Alveolata</taxon>
        <taxon>Dinophyceae</taxon>
        <taxon>Suessiales</taxon>
        <taxon>Symbiodiniaceae</taxon>
        <taxon>Symbiodinium</taxon>
    </lineage>
</organism>
<feature type="compositionally biased region" description="Basic and acidic residues" evidence="1">
    <location>
        <begin position="1243"/>
        <end position="1258"/>
    </location>
</feature>
<feature type="compositionally biased region" description="Basic residues" evidence="1">
    <location>
        <begin position="694"/>
        <end position="707"/>
    </location>
</feature>
<feature type="transmembrane region" description="Helical" evidence="2">
    <location>
        <begin position="71"/>
        <end position="96"/>
    </location>
</feature>
<feature type="compositionally biased region" description="Basic and acidic residues" evidence="1">
    <location>
        <begin position="371"/>
        <end position="382"/>
    </location>
</feature>
<feature type="region of interest" description="Disordered" evidence="1">
    <location>
        <begin position="1236"/>
        <end position="1303"/>
    </location>
</feature>
<reference evidence="3 4" key="1">
    <citation type="submission" date="2016-02" db="EMBL/GenBank/DDBJ databases">
        <title>Genome analysis of coral dinoflagellate symbionts highlights evolutionary adaptations to a symbiotic lifestyle.</title>
        <authorList>
            <person name="Aranda M."/>
            <person name="Li Y."/>
            <person name="Liew Y.J."/>
            <person name="Baumgarten S."/>
            <person name="Simakov O."/>
            <person name="Wilson M."/>
            <person name="Piel J."/>
            <person name="Ashoor H."/>
            <person name="Bougouffa S."/>
            <person name="Bajic V.B."/>
            <person name="Ryu T."/>
            <person name="Ravasi T."/>
            <person name="Bayer T."/>
            <person name="Micklem G."/>
            <person name="Kim H."/>
            <person name="Bhak J."/>
            <person name="Lajeunesse T.C."/>
            <person name="Voolstra C.R."/>
        </authorList>
    </citation>
    <scope>NUCLEOTIDE SEQUENCE [LARGE SCALE GENOMIC DNA]</scope>
    <source>
        <strain evidence="3 4">CCMP2467</strain>
    </source>
</reference>
<feature type="region of interest" description="Disordered" evidence="1">
    <location>
        <begin position="440"/>
        <end position="463"/>
    </location>
</feature>
<feature type="compositionally biased region" description="Basic residues" evidence="1">
    <location>
        <begin position="383"/>
        <end position="395"/>
    </location>
</feature>
<feature type="compositionally biased region" description="Low complexity" evidence="1">
    <location>
        <begin position="448"/>
        <end position="463"/>
    </location>
</feature>
<feature type="compositionally biased region" description="Low complexity" evidence="1">
    <location>
        <begin position="1283"/>
        <end position="1303"/>
    </location>
</feature>
<proteinExistence type="predicted"/>
<name>A0A1Q9E4N6_SYMMI</name>
<dbReference type="OrthoDB" id="7551601at2759"/>
<feature type="transmembrane region" description="Helical" evidence="2">
    <location>
        <begin position="12"/>
        <end position="34"/>
    </location>
</feature>